<protein>
    <recommendedName>
        <fullName evidence="1">DUF1828 domain-containing protein</fullName>
    </recommendedName>
</protein>
<evidence type="ECO:0000313" key="3">
    <source>
        <dbReference type="Proteomes" id="UP000188820"/>
    </source>
</evidence>
<feature type="domain" description="DUF1828" evidence="1">
    <location>
        <begin position="21"/>
        <end position="104"/>
    </location>
</feature>
<dbReference type="InterPro" id="IPR014960">
    <property type="entry name" value="DUF1828"/>
</dbReference>
<evidence type="ECO:0000259" key="1">
    <source>
        <dbReference type="Pfam" id="PF08861"/>
    </source>
</evidence>
<accession>A0ABX3KX28</accession>
<organism evidence="2 3">
    <name type="scientific">Rodentibacter caecimuris</name>
    <dbReference type="NCBI Taxonomy" id="1796644"/>
    <lineage>
        <taxon>Bacteria</taxon>
        <taxon>Pseudomonadati</taxon>
        <taxon>Pseudomonadota</taxon>
        <taxon>Gammaproteobacteria</taxon>
        <taxon>Pasteurellales</taxon>
        <taxon>Pasteurellaceae</taxon>
        <taxon>Rodentibacter</taxon>
    </lineage>
</organism>
<sequence>MRNLGFECQALSETLSYISSPFTYVDDGQVVGAFIQSLDNNRFRITDDASALFNMENRGINITRTRFQQMQNALKRQGIELTPQAEIVAYATENTLTDTLQKVIRGGIIATTMGIDWYKPLPKDKFEQRIIQCLRQAELPYQIQLKQKIEGLSGHEITVPITLVSANDSKIMFTADVKAEGSWIEAYTILGKLSDITQYQNSLGLDQKIVIANSDSIQDKLNQLTLLFNNTAQVYPSHLMDKWLPRLQLVA</sequence>
<dbReference type="Proteomes" id="UP000188820">
    <property type="component" value="Unassembled WGS sequence"/>
</dbReference>
<dbReference type="EMBL" id="MLAA01000035">
    <property type="protein sequence ID" value="OOF68351.1"/>
    <property type="molecule type" value="Genomic_DNA"/>
</dbReference>
<gene>
    <name evidence="2" type="ORF">BKG89_08165</name>
</gene>
<proteinExistence type="predicted"/>
<name>A0ABX3KX28_9PAST</name>
<evidence type="ECO:0000313" key="2">
    <source>
        <dbReference type="EMBL" id="OOF68351.1"/>
    </source>
</evidence>
<keyword evidence="3" id="KW-1185">Reference proteome</keyword>
<dbReference type="Pfam" id="PF08861">
    <property type="entry name" value="DUF1828"/>
    <property type="match status" value="1"/>
</dbReference>
<comment type="caution">
    <text evidence="2">The sequence shown here is derived from an EMBL/GenBank/DDBJ whole genome shotgun (WGS) entry which is preliminary data.</text>
</comment>
<reference evidence="2 3" key="1">
    <citation type="submission" date="2016-10" db="EMBL/GenBank/DDBJ databases">
        <title>Rodentibacter gen. nov. and new species.</title>
        <authorList>
            <person name="Christensen H."/>
        </authorList>
    </citation>
    <scope>NUCLEOTIDE SEQUENCE [LARGE SCALE GENOMIC DNA]</scope>
    <source>
        <strain evidence="2 3">1998236014</strain>
    </source>
</reference>